<sequence>MNIKRVEQFEDLLEYQERWDELAGGCVFRCWTWLSTWWKHYGVDLDSRKLTVLLVFEDSAETNSARNEANFVATTQDYCRTPQALLGILPCYLESTRWQGNVLHMLGDGEVCSEHLELLCVENDADRVAESIAQYLASEASSWDTWNLDVLDEESTVLGKALAKLKNRGSHISRQLGPNCWSIQLPATWDEFLAMQSKSHRKQLRRLDSRVLQSDRASWHLVESETEFDQAWETLIDLHQRRRQSLGEPGCFASRQWAAFHRDVARQLLKSGKLRLSVLELDGEAIAAEYHFAAADILYVYQGGLDPDRCEEEPGRLSMIRCVQQAIAEGQQEFDLLRGDEPYKPHWRAIPRQTVNIQVVSPRIRARWRSLSSSGLRNAGRLLNQFANLLS</sequence>
<reference evidence="2 3" key="1">
    <citation type="submission" date="2019-08" db="EMBL/GenBank/DDBJ databases">
        <title>Deep-cultivation of Planctomycetes and their phenomic and genomic characterization uncovers novel biology.</title>
        <authorList>
            <person name="Wiegand S."/>
            <person name="Jogler M."/>
            <person name="Boedeker C."/>
            <person name="Pinto D."/>
            <person name="Vollmers J."/>
            <person name="Rivas-Marin E."/>
            <person name="Kohn T."/>
            <person name="Peeters S.H."/>
            <person name="Heuer A."/>
            <person name="Rast P."/>
            <person name="Oberbeckmann S."/>
            <person name="Bunk B."/>
            <person name="Jeske O."/>
            <person name="Meyerdierks A."/>
            <person name="Storesund J.E."/>
            <person name="Kallscheuer N."/>
            <person name="Luecker S."/>
            <person name="Lage O.M."/>
            <person name="Pohl T."/>
            <person name="Merkel B.J."/>
            <person name="Hornburger P."/>
            <person name="Mueller R.-W."/>
            <person name="Bruemmer F."/>
            <person name="Labrenz M."/>
            <person name="Spormann A.M."/>
            <person name="Op den Camp H."/>
            <person name="Overmann J."/>
            <person name="Amann R."/>
            <person name="Jetten M.S.M."/>
            <person name="Mascher T."/>
            <person name="Medema M.H."/>
            <person name="Devos D.P."/>
            <person name="Kaster A.-K."/>
            <person name="Ovreas L."/>
            <person name="Rohde M."/>
            <person name="Galperin M.Y."/>
            <person name="Jogler C."/>
        </authorList>
    </citation>
    <scope>NUCLEOTIDE SEQUENCE [LARGE SCALE GENOMIC DNA]</scope>
    <source>
        <strain evidence="2 3">Pr1d</strain>
    </source>
</reference>
<evidence type="ECO:0000313" key="2">
    <source>
        <dbReference type="EMBL" id="QEG35638.1"/>
    </source>
</evidence>
<organism evidence="2 3">
    <name type="scientific">Bythopirellula goksoeyrii</name>
    <dbReference type="NCBI Taxonomy" id="1400387"/>
    <lineage>
        <taxon>Bacteria</taxon>
        <taxon>Pseudomonadati</taxon>
        <taxon>Planctomycetota</taxon>
        <taxon>Planctomycetia</taxon>
        <taxon>Pirellulales</taxon>
        <taxon>Lacipirellulaceae</taxon>
        <taxon>Bythopirellula</taxon>
    </lineage>
</organism>
<dbReference type="OrthoDB" id="9808976at2"/>
<name>A0A5B9Q9T3_9BACT</name>
<dbReference type="InterPro" id="IPR038740">
    <property type="entry name" value="BioF2-like_GNAT_dom"/>
</dbReference>
<proteinExistence type="predicted"/>
<dbReference type="EMBL" id="CP042913">
    <property type="protein sequence ID" value="QEG35638.1"/>
    <property type="molecule type" value="Genomic_DNA"/>
</dbReference>
<gene>
    <name evidence="2" type="ORF">Pr1d_29400</name>
</gene>
<dbReference type="KEGG" id="bgok:Pr1d_29400"/>
<dbReference type="Gene3D" id="3.40.630.30">
    <property type="match status" value="1"/>
</dbReference>
<dbReference type="AlphaFoldDB" id="A0A5B9Q9T3"/>
<dbReference type="Proteomes" id="UP000323917">
    <property type="component" value="Chromosome"/>
</dbReference>
<evidence type="ECO:0000259" key="1">
    <source>
        <dbReference type="Pfam" id="PF13480"/>
    </source>
</evidence>
<accession>A0A5B9Q9T3</accession>
<dbReference type="SUPFAM" id="SSF55729">
    <property type="entry name" value="Acyl-CoA N-acyltransferases (Nat)"/>
    <property type="match status" value="1"/>
</dbReference>
<dbReference type="RefSeq" id="WP_148074133.1">
    <property type="nucleotide sequence ID" value="NZ_CP042913.1"/>
</dbReference>
<dbReference type="Pfam" id="PF13480">
    <property type="entry name" value="Acetyltransf_6"/>
    <property type="match status" value="1"/>
</dbReference>
<dbReference type="InterPro" id="IPR016181">
    <property type="entry name" value="Acyl_CoA_acyltransferase"/>
</dbReference>
<feature type="domain" description="BioF2-like acetyltransferase" evidence="1">
    <location>
        <begin position="198"/>
        <end position="344"/>
    </location>
</feature>
<evidence type="ECO:0000313" key="3">
    <source>
        <dbReference type="Proteomes" id="UP000323917"/>
    </source>
</evidence>
<keyword evidence="3" id="KW-1185">Reference proteome</keyword>
<protein>
    <recommendedName>
        <fullName evidence="1">BioF2-like acetyltransferase domain-containing protein</fullName>
    </recommendedName>
</protein>